<dbReference type="PhylomeDB" id="B6QU38"/>
<feature type="region of interest" description="Disordered" evidence="1">
    <location>
        <begin position="86"/>
        <end position="105"/>
    </location>
</feature>
<dbReference type="OrthoDB" id="3800774at2759"/>
<proteinExistence type="predicted"/>
<keyword evidence="3" id="KW-1185">Reference proteome</keyword>
<feature type="compositionally biased region" description="Low complexity" evidence="1">
    <location>
        <begin position="90"/>
        <end position="102"/>
    </location>
</feature>
<protein>
    <submittedName>
        <fullName evidence="2">Uncharacterized protein</fullName>
    </submittedName>
</protein>
<evidence type="ECO:0000313" key="2">
    <source>
        <dbReference type="EMBL" id="EEA19998.1"/>
    </source>
</evidence>
<reference evidence="3" key="1">
    <citation type="journal article" date="2015" name="Genome Announc.">
        <title>Genome sequence of the AIDS-associated pathogen Penicillium marneffei (ATCC18224) and its near taxonomic relative Talaromyces stipitatus (ATCC10500).</title>
        <authorList>
            <person name="Nierman W.C."/>
            <person name="Fedorova-Abrams N.D."/>
            <person name="Andrianopoulos A."/>
        </authorList>
    </citation>
    <scope>NUCLEOTIDE SEQUENCE [LARGE SCALE GENOMIC DNA]</scope>
    <source>
        <strain evidence="3">ATCC 18224 / CBS 334.59 / QM 7333</strain>
    </source>
</reference>
<sequence>MEQVIEMQAKIYKQQMQYRLIEQMEAMQEKQERRDEEKERRYLFREQRDLLTQAQAPHQMAYSLPERSTIGPSLLTFKTNMNPGQFEAVPITPISRPRSSSSMESGEDEYDTLMKFFAWKINSIKNEDRKEKWKRAQTIIFTNDWSIRELRQMEDDKTPAYQRAIKAGILDSLARGFRRELRQYRQSVRRTRDEYAAVIALDALGGGDSTITSIVD</sequence>
<dbReference type="VEuPathDB" id="FungiDB:PMAA_007650"/>
<dbReference type="Proteomes" id="UP000001294">
    <property type="component" value="Unassembled WGS sequence"/>
</dbReference>
<organism evidence="2 3">
    <name type="scientific">Talaromyces marneffei (strain ATCC 18224 / CBS 334.59 / QM 7333)</name>
    <name type="common">Penicillium marneffei</name>
    <dbReference type="NCBI Taxonomy" id="441960"/>
    <lineage>
        <taxon>Eukaryota</taxon>
        <taxon>Fungi</taxon>
        <taxon>Dikarya</taxon>
        <taxon>Ascomycota</taxon>
        <taxon>Pezizomycotina</taxon>
        <taxon>Eurotiomycetes</taxon>
        <taxon>Eurotiomycetidae</taxon>
        <taxon>Eurotiales</taxon>
        <taxon>Trichocomaceae</taxon>
        <taxon>Talaromyces</taxon>
        <taxon>Talaromyces sect. Talaromyces</taxon>
    </lineage>
</organism>
<dbReference type="AlphaFoldDB" id="B6QU38"/>
<dbReference type="HOGENOM" id="CLU_1277998_0_0_1"/>
<accession>B6QU38</accession>
<name>B6QU38_TALMQ</name>
<dbReference type="EMBL" id="DS995905">
    <property type="protein sequence ID" value="EEA19998.1"/>
    <property type="molecule type" value="Genomic_DNA"/>
</dbReference>
<evidence type="ECO:0000256" key="1">
    <source>
        <dbReference type="SAM" id="MobiDB-lite"/>
    </source>
</evidence>
<gene>
    <name evidence="2" type="ORF">PMAA_007650</name>
</gene>
<evidence type="ECO:0000313" key="3">
    <source>
        <dbReference type="Proteomes" id="UP000001294"/>
    </source>
</evidence>